<dbReference type="GO" id="GO:0005794">
    <property type="term" value="C:Golgi apparatus"/>
    <property type="evidence" value="ECO:0007669"/>
    <property type="project" value="TreeGrafter"/>
</dbReference>
<feature type="domain" description="Trichome birefringence-like N-terminal" evidence="9">
    <location>
        <begin position="75"/>
        <end position="127"/>
    </location>
</feature>
<evidence type="ECO:0000256" key="7">
    <source>
        <dbReference type="SAM" id="Phobius"/>
    </source>
</evidence>
<gene>
    <name evidence="10" type="ORF">TEA_003529</name>
</gene>
<dbReference type="InterPro" id="IPR025846">
    <property type="entry name" value="TBL_N"/>
</dbReference>
<feature type="transmembrane region" description="Helical" evidence="7">
    <location>
        <begin position="12"/>
        <end position="33"/>
    </location>
</feature>
<evidence type="ECO:0000259" key="8">
    <source>
        <dbReference type="Pfam" id="PF13839"/>
    </source>
</evidence>
<organism evidence="10 11">
    <name type="scientific">Camellia sinensis var. sinensis</name>
    <name type="common">China tea</name>
    <dbReference type="NCBI Taxonomy" id="542762"/>
    <lineage>
        <taxon>Eukaryota</taxon>
        <taxon>Viridiplantae</taxon>
        <taxon>Streptophyta</taxon>
        <taxon>Embryophyta</taxon>
        <taxon>Tracheophyta</taxon>
        <taxon>Spermatophyta</taxon>
        <taxon>Magnoliopsida</taxon>
        <taxon>eudicotyledons</taxon>
        <taxon>Gunneridae</taxon>
        <taxon>Pentapetalae</taxon>
        <taxon>asterids</taxon>
        <taxon>Ericales</taxon>
        <taxon>Theaceae</taxon>
        <taxon>Camellia</taxon>
    </lineage>
</organism>
<dbReference type="InterPro" id="IPR026057">
    <property type="entry name" value="TBL_C"/>
</dbReference>
<evidence type="ECO:0000256" key="1">
    <source>
        <dbReference type="ARBA" id="ARBA00004167"/>
    </source>
</evidence>
<evidence type="ECO:0000256" key="2">
    <source>
        <dbReference type="ARBA" id="ARBA00007727"/>
    </source>
</evidence>
<proteinExistence type="inferred from homology"/>
<keyword evidence="3 7" id="KW-0812">Transmembrane</keyword>
<evidence type="ECO:0000259" key="9">
    <source>
        <dbReference type="Pfam" id="PF14416"/>
    </source>
</evidence>
<dbReference type="GO" id="GO:0016413">
    <property type="term" value="F:O-acetyltransferase activity"/>
    <property type="evidence" value="ECO:0007669"/>
    <property type="project" value="InterPro"/>
</dbReference>
<dbReference type="EMBL" id="SDRB02009941">
    <property type="protein sequence ID" value="THG07540.1"/>
    <property type="molecule type" value="Genomic_DNA"/>
</dbReference>
<dbReference type="Pfam" id="PF13839">
    <property type="entry name" value="PC-Esterase"/>
    <property type="match status" value="1"/>
</dbReference>
<dbReference type="PANTHER" id="PTHR32285:SF13">
    <property type="entry name" value="TRICHOME BIREFRINGENCE-LIKE N-TERMINAL DOMAIN-CONTAINING PROTEIN"/>
    <property type="match status" value="1"/>
</dbReference>
<comment type="similarity">
    <text evidence="2">Belongs to the PC-esterase family. TBL subfamily.</text>
</comment>
<evidence type="ECO:0000256" key="6">
    <source>
        <dbReference type="ARBA" id="ARBA00023136"/>
    </source>
</evidence>
<protein>
    <submittedName>
        <fullName evidence="10">Uncharacterized protein</fullName>
    </submittedName>
</protein>
<evidence type="ECO:0000313" key="11">
    <source>
        <dbReference type="Proteomes" id="UP000306102"/>
    </source>
</evidence>
<evidence type="ECO:0000256" key="4">
    <source>
        <dbReference type="ARBA" id="ARBA00022968"/>
    </source>
</evidence>
<keyword evidence="11" id="KW-1185">Reference proteome</keyword>
<dbReference type="Pfam" id="PF14416">
    <property type="entry name" value="PMR5N"/>
    <property type="match status" value="1"/>
</dbReference>
<dbReference type="Proteomes" id="UP000306102">
    <property type="component" value="Unassembled WGS sequence"/>
</dbReference>
<evidence type="ECO:0000313" key="10">
    <source>
        <dbReference type="EMBL" id="THG07540.1"/>
    </source>
</evidence>
<keyword evidence="5 7" id="KW-1133">Transmembrane helix</keyword>
<dbReference type="PANTHER" id="PTHR32285">
    <property type="entry name" value="PROTEIN TRICHOME BIREFRINGENCE-LIKE 9-RELATED"/>
    <property type="match status" value="1"/>
</dbReference>
<dbReference type="AlphaFoldDB" id="A0A4S4DW47"/>
<comment type="caution">
    <text evidence="10">The sequence shown here is derived from an EMBL/GenBank/DDBJ whole genome shotgun (WGS) entry which is preliminary data.</text>
</comment>
<feature type="domain" description="Trichome birefringence-like C-terminal" evidence="8">
    <location>
        <begin position="128"/>
        <end position="411"/>
    </location>
</feature>
<name>A0A4S4DW47_CAMSN</name>
<accession>A0A4S4DW47</accession>
<evidence type="ECO:0000256" key="3">
    <source>
        <dbReference type="ARBA" id="ARBA00022692"/>
    </source>
</evidence>
<dbReference type="InterPro" id="IPR029962">
    <property type="entry name" value="TBL"/>
</dbReference>
<evidence type="ECO:0000256" key="5">
    <source>
        <dbReference type="ARBA" id="ARBA00022989"/>
    </source>
</evidence>
<sequence>MRTNISIPPNGYKNAILLILTLILAILIVLHYIHDNSSKINAGISGPLHGGNNKSSSALQHDKVNGIGMRRVGNKCNMFSGKWVPYPKGPYYTNNTRCYITDGQNCMKFGRPDTEFMKWRWRPDDCELPLFDAAQFMELVRGKSMAFVGDSVARNQAQSLLCLLANVATAVEKPYAKYPKSRRWFYPEYNFTLALLMTTHLVKALGVSSSSMNLELYLDEVDEEWASPVEDFDYVLISSGHWFSRPLMYYEKGKFIGCNTCSEEAVRVQGKYLGYRKVFRTAFRMFLDSQKFKGTVILRTITPTHFEKEDSEGRGNCVRTRPYRRDEVKLDWNIWQYYLIQVEEFWAAKREAEKIGKKFELLDITEAMSPRPDGHPNHYGHVLEERFMLYSDCLHWCLPGPIDMWNELLIQIMMREEGQDVI</sequence>
<reference evidence="10 11" key="1">
    <citation type="journal article" date="2018" name="Proc. Natl. Acad. Sci. U.S.A.">
        <title>Draft genome sequence of Camellia sinensis var. sinensis provides insights into the evolution of the tea genome and tea quality.</title>
        <authorList>
            <person name="Wei C."/>
            <person name="Yang H."/>
            <person name="Wang S."/>
            <person name="Zhao J."/>
            <person name="Liu C."/>
            <person name="Gao L."/>
            <person name="Xia E."/>
            <person name="Lu Y."/>
            <person name="Tai Y."/>
            <person name="She G."/>
            <person name="Sun J."/>
            <person name="Cao H."/>
            <person name="Tong W."/>
            <person name="Gao Q."/>
            <person name="Li Y."/>
            <person name="Deng W."/>
            <person name="Jiang X."/>
            <person name="Wang W."/>
            <person name="Chen Q."/>
            <person name="Zhang S."/>
            <person name="Li H."/>
            <person name="Wu J."/>
            <person name="Wang P."/>
            <person name="Li P."/>
            <person name="Shi C."/>
            <person name="Zheng F."/>
            <person name="Jian J."/>
            <person name="Huang B."/>
            <person name="Shan D."/>
            <person name="Shi M."/>
            <person name="Fang C."/>
            <person name="Yue Y."/>
            <person name="Li F."/>
            <person name="Li D."/>
            <person name="Wei S."/>
            <person name="Han B."/>
            <person name="Jiang C."/>
            <person name="Yin Y."/>
            <person name="Xia T."/>
            <person name="Zhang Z."/>
            <person name="Bennetzen J.L."/>
            <person name="Zhao S."/>
            <person name="Wan X."/>
        </authorList>
    </citation>
    <scope>NUCLEOTIDE SEQUENCE [LARGE SCALE GENOMIC DNA]</scope>
    <source>
        <strain evidence="11">cv. Shuchazao</strain>
        <tissue evidence="10">Leaf</tissue>
    </source>
</reference>
<keyword evidence="6 7" id="KW-0472">Membrane</keyword>
<comment type="subcellular location">
    <subcellularLocation>
        <location evidence="1">Membrane</location>
        <topology evidence="1">Single-pass membrane protein</topology>
    </subcellularLocation>
</comment>
<keyword evidence="4" id="KW-0735">Signal-anchor</keyword>
<dbReference type="GO" id="GO:0016020">
    <property type="term" value="C:membrane"/>
    <property type="evidence" value="ECO:0007669"/>
    <property type="project" value="UniProtKB-SubCell"/>
</dbReference>